<protein>
    <submittedName>
        <fullName evidence="1">Uncharacterized protein</fullName>
    </submittedName>
</protein>
<reference evidence="1" key="1">
    <citation type="submission" date="2014-05" db="EMBL/GenBank/DDBJ databases">
        <authorList>
            <person name="Chronopoulou M."/>
        </authorList>
    </citation>
    <scope>NUCLEOTIDE SEQUENCE</scope>
    <source>
        <tissue evidence="1">Whole organism</tissue>
    </source>
</reference>
<name>A0A0K2V9V2_LEPSM</name>
<proteinExistence type="predicted"/>
<evidence type="ECO:0000313" key="1">
    <source>
        <dbReference type="EMBL" id="CDW47100.1"/>
    </source>
</evidence>
<accession>A0A0K2V9V2</accession>
<feature type="non-terminal residue" evidence="1">
    <location>
        <position position="1"/>
    </location>
</feature>
<dbReference type="EMBL" id="HACA01029739">
    <property type="protein sequence ID" value="CDW47100.1"/>
    <property type="molecule type" value="Transcribed_RNA"/>
</dbReference>
<dbReference type="AlphaFoldDB" id="A0A0K2V9V2"/>
<organism evidence="1">
    <name type="scientific">Lepeophtheirus salmonis</name>
    <name type="common">Salmon louse</name>
    <name type="synonym">Caligus salmonis</name>
    <dbReference type="NCBI Taxonomy" id="72036"/>
    <lineage>
        <taxon>Eukaryota</taxon>
        <taxon>Metazoa</taxon>
        <taxon>Ecdysozoa</taxon>
        <taxon>Arthropoda</taxon>
        <taxon>Crustacea</taxon>
        <taxon>Multicrustacea</taxon>
        <taxon>Hexanauplia</taxon>
        <taxon>Copepoda</taxon>
        <taxon>Siphonostomatoida</taxon>
        <taxon>Caligidae</taxon>
        <taxon>Lepeophtheirus</taxon>
    </lineage>
</organism>
<sequence length="51" mass="5764">PINHFYGFPNRVGYIRSLNLHSQINNFDNLSPLGNYVIEPVSFSLGKKDGI</sequence>